<organism evidence="12 13">
    <name type="scientific">Halolactibacillus miurensis</name>
    <dbReference type="NCBI Taxonomy" id="306541"/>
    <lineage>
        <taxon>Bacteria</taxon>
        <taxon>Bacillati</taxon>
        <taxon>Bacillota</taxon>
        <taxon>Bacilli</taxon>
        <taxon>Bacillales</taxon>
        <taxon>Bacillaceae</taxon>
        <taxon>Halolactibacillus</taxon>
    </lineage>
</organism>
<dbReference type="SUPFAM" id="SSF52540">
    <property type="entry name" value="P-loop containing nucleoside triphosphate hydrolases"/>
    <property type="match status" value="2"/>
</dbReference>
<reference evidence="12 13" key="1">
    <citation type="submission" date="2016-10" db="EMBL/GenBank/DDBJ databases">
        <authorList>
            <person name="de Groot N.N."/>
        </authorList>
    </citation>
    <scope>NUCLEOTIDE SEQUENCE [LARGE SCALE GENOMIC DNA]</scope>
    <source>
        <strain evidence="12 13">DSM 17074</strain>
    </source>
</reference>
<dbReference type="PANTHER" id="PTHR43790:SF1">
    <property type="entry name" value="XYLOSE IMPORT ATP-BINDING PROTEIN XYLG"/>
    <property type="match status" value="1"/>
</dbReference>
<evidence type="ECO:0000256" key="8">
    <source>
        <dbReference type="ARBA" id="ARBA00022967"/>
    </source>
</evidence>
<dbReference type="EMBL" id="BJWJ01000009">
    <property type="protein sequence ID" value="GEM04166.1"/>
    <property type="molecule type" value="Genomic_DNA"/>
</dbReference>
<dbReference type="AlphaFoldDB" id="A0A1I6SQS4"/>
<evidence type="ECO:0000256" key="1">
    <source>
        <dbReference type="ARBA" id="ARBA00004202"/>
    </source>
</evidence>
<dbReference type="GO" id="GO:0005886">
    <property type="term" value="C:plasma membrane"/>
    <property type="evidence" value="ECO:0007669"/>
    <property type="project" value="UniProtKB-SubCell"/>
</dbReference>
<dbReference type="Pfam" id="PF00005">
    <property type="entry name" value="ABC_tran"/>
    <property type="match status" value="2"/>
</dbReference>
<proteinExistence type="predicted"/>
<dbReference type="InterPro" id="IPR053466">
    <property type="entry name" value="L-arabinose_ABC_transporter"/>
</dbReference>
<accession>A0A1I6SQS4</accession>
<evidence type="ECO:0000313" key="12">
    <source>
        <dbReference type="EMBL" id="SFS79138.1"/>
    </source>
</evidence>
<dbReference type="InterPro" id="IPR003593">
    <property type="entry name" value="AAA+_ATPase"/>
</dbReference>
<keyword evidence="5" id="KW-0677">Repeat</keyword>
<dbReference type="PROSITE" id="PS00211">
    <property type="entry name" value="ABC_TRANSPORTER_1"/>
    <property type="match status" value="1"/>
</dbReference>
<dbReference type="Gene3D" id="3.40.50.300">
    <property type="entry name" value="P-loop containing nucleotide triphosphate hydrolases"/>
    <property type="match status" value="2"/>
</dbReference>
<evidence type="ECO:0000313" key="14">
    <source>
        <dbReference type="Proteomes" id="UP000321773"/>
    </source>
</evidence>
<keyword evidence="2" id="KW-0813">Transport</keyword>
<dbReference type="InterPro" id="IPR017871">
    <property type="entry name" value="ABC_transporter-like_CS"/>
</dbReference>
<gene>
    <name evidence="11" type="ORF">HMI01_11540</name>
    <name evidence="12" type="ORF">SAMN05421668_11020</name>
</gene>
<dbReference type="OrthoDB" id="9771863at2"/>
<dbReference type="FunFam" id="3.40.50.300:FF:000127">
    <property type="entry name" value="Ribose import ATP-binding protein RbsA"/>
    <property type="match status" value="1"/>
</dbReference>
<evidence type="ECO:0000259" key="10">
    <source>
        <dbReference type="PROSITE" id="PS50893"/>
    </source>
</evidence>
<keyword evidence="3" id="KW-1003">Cell membrane</keyword>
<dbReference type="InterPro" id="IPR003439">
    <property type="entry name" value="ABC_transporter-like_ATP-bd"/>
</dbReference>
<evidence type="ECO:0000313" key="13">
    <source>
        <dbReference type="Proteomes" id="UP000199139"/>
    </source>
</evidence>
<dbReference type="RefSeq" id="WP_089854118.1">
    <property type="nucleotide sequence ID" value="NZ_BJWJ01000009.1"/>
</dbReference>
<protein>
    <submittedName>
        <fullName evidence="11">ABC transporter ATP-binding protein</fullName>
    </submittedName>
    <submittedName>
        <fullName evidence="12">Putative multiple sugar transport system ATP-binding protein</fullName>
    </submittedName>
</protein>
<dbReference type="EMBL" id="FPAI01000010">
    <property type="protein sequence ID" value="SFS79138.1"/>
    <property type="molecule type" value="Genomic_DNA"/>
</dbReference>
<keyword evidence="8" id="KW-1278">Translocase</keyword>
<evidence type="ECO:0000256" key="2">
    <source>
        <dbReference type="ARBA" id="ARBA00022448"/>
    </source>
</evidence>
<evidence type="ECO:0000256" key="9">
    <source>
        <dbReference type="ARBA" id="ARBA00023136"/>
    </source>
</evidence>
<keyword evidence="7 12" id="KW-0067">ATP-binding</keyword>
<keyword evidence="14" id="KW-1185">Reference proteome</keyword>
<dbReference type="NCBIfam" id="NF040905">
    <property type="entry name" value="GguA"/>
    <property type="match status" value="1"/>
</dbReference>
<evidence type="ECO:0000256" key="5">
    <source>
        <dbReference type="ARBA" id="ARBA00022737"/>
    </source>
</evidence>
<dbReference type="InterPro" id="IPR050107">
    <property type="entry name" value="ABC_carbohydrate_import_ATPase"/>
</dbReference>
<dbReference type="CDD" id="cd03215">
    <property type="entry name" value="ABC_Carb_Monos_II"/>
    <property type="match status" value="1"/>
</dbReference>
<feature type="domain" description="ABC transporter" evidence="10">
    <location>
        <begin position="6"/>
        <end position="243"/>
    </location>
</feature>
<reference evidence="11 14" key="2">
    <citation type="submission" date="2019-07" db="EMBL/GenBank/DDBJ databases">
        <title>Whole genome shotgun sequence of Halolactibacillus miurensis NBRC 100873.</title>
        <authorList>
            <person name="Hosoyama A."/>
            <person name="Uohara A."/>
            <person name="Ohji S."/>
            <person name="Ichikawa N."/>
        </authorList>
    </citation>
    <scope>NUCLEOTIDE SEQUENCE [LARGE SCALE GENOMIC DNA]</scope>
    <source>
        <strain evidence="11 14">NBRC 100873</strain>
    </source>
</reference>
<dbReference type="Proteomes" id="UP000321773">
    <property type="component" value="Unassembled WGS sequence"/>
</dbReference>
<evidence type="ECO:0000256" key="7">
    <source>
        <dbReference type="ARBA" id="ARBA00022840"/>
    </source>
</evidence>
<dbReference type="STRING" id="306541.SAMN05421668_11020"/>
<evidence type="ECO:0000313" key="11">
    <source>
        <dbReference type="EMBL" id="GEM04166.1"/>
    </source>
</evidence>
<dbReference type="Proteomes" id="UP000199139">
    <property type="component" value="Unassembled WGS sequence"/>
</dbReference>
<feature type="domain" description="ABC transporter" evidence="10">
    <location>
        <begin position="261"/>
        <end position="507"/>
    </location>
</feature>
<comment type="subcellular location">
    <subcellularLocation>
        <location evidence="1">Cell membrane</location>
        <topology evidence="1">Peripheral membrane protein</topology>
    </subcellularLocation>
</comment>
<dbReference type="SMART" id="SM00382">
    <property type="entry name" value="AAA"/>
    <property type="match status" value="2"/>
</dbReference>
<keyword evidence="9" id="KW-0472">Membrane</keyword>
<dbReference type="GO" id="GO:0005524">
    <property type="term" value="F:ATP binding"/>
    <property type="evidence" value="ECO:0007669"/>
    <property type="project" value="UniProtKB-KW"/>
</dbReference>
<dbReference type="InterPro" id="IPR027417">
    <property type="entry name" value="P-loop_NTPase"/>
</dbReference>
<name>A0A1I6SQS4_9BACI</name>
<dbReference type="PANTHER" id="PTHR43790">
    <property type="entry name" value="CARBOHYDRATE TRANSPORT ATP-BINDING PROTEIN MG119-RELATED"/>
    <property type="match status" value="1"/>
</dbReference>
<evidence type="ECO:0000256" key="6">
    <source>
        <dbReference type="ARBA" id="ARBA00022741"/>
    </source>
</evidence>
<dbReference type="CDD" id="cd03216">
    <property type="entry name" value="ABC_Carb_Monos_I"/>
    <property type="match status" value="1"/>
</dbReference>
<keyword evidence="6" id="KW-0547">Nucleotide-binding</keyword>
<evidence type="ECO:0000256" key="3">
    <source>
        <dbReference type="ARBA" id="ARBA00022475"/>
    </source>
</evidence>
<dbReference type="GO" id="GO:0016887">
    <property type="term" value="F:ATP hydrolysis activity"/>
    <property type="evidence" value="ECO:0007669"/>
    <property type="project" value="InterPro"/>
</dbReference>
<sequence>MSNIILEMNNITKEFPGVKALDRVNFKVEKGEIHALVGENGAGKSTLMKVLSGVHPYGTYDGDIVFEGETCRFEEINQSEAKGIVIIHQELALIPELSVAENVFLGNERAKKGIINWGETTAETEKLIKKVGMRVNSTELIQNIGVGQQQLVEIAKALSKRVKLLILDEPTAALNEAESENLLRLLLEFKKEGLTSILISHKLKEVLKVSDHVTVLRDGQTIETLVNDDTLKEDRIISSMVGRSLANLFPERHATIGDIQLEVKDWTVEHAHLPGKKIANNVNFHVKKGEVLGIAGLMGAGRTELMMSIFGQSYGKVKSGQILKNNHVIDVSTVDKAIKQGLSYVSEDRKEYGLILDDTIKKNVTLANLTTLAKGMTIDEGKEVNVVEDYRNKLKIKAPSIEQNVVNLSGGNQQKVVLGKWMFTNPDILILDEPTRGIDVGAKNEIYKIMNTLAEEGKSIIVISSELPELLGTCDRIYTLNNGHITGDFMVDEADQEKLMTYMTADGSGKK</sequence>
<keyword evidence="4 12" id="KW-0762">Sugar transport</keyword>
<evidence type="ECO:0000256" key="4">
    <source>
        <dbReference type="ARBA" id="ARBA00022597"/>
    </source>
</evidence>
<dbReference type="PROSITE" id="PS50893">
    <property type="entry name" value="ABC_TRANSPORTER_2"/>
    <property type="match status" value="2"/>
</dbReference>